<gene>
    <name evidence="1" type="ORF">Megvenef_00585</name>
</gene>
<protein>
    <submittedName>
        <fullName evidence="1">Uncharacterized protein</fullName>
    </submittedName>
</protein>
<keyword evidence="2" id="KW-1185">Reference proteome</keyword>
<evidence type="ECO:0000313" key="2">
    <source>
        <dbReference type="Proteomes" id="UP001291687"/>
    </source>
</evidence>
<accession>A0ABU5NBR1</accession>
<dbReference type="Proteomes" id="UP001291687">
    <property type="component" value="Unassembled WGS sequence"/>
</dbReference>
<reference evidence="1 2" key="1">
    <citation type="submission" date="2023-03" db="EMBL/GenBank/DDBJ databases">
        <title>Host association and intracellularity evolved multiple times independently in the Rickettsiales.</title>
        <authorList>
            <person name="Castelli M."/>
            <person name="Nardi T."/>
            <person name="Gammuto L."/>
            <person name="Bellinzona G."/>
            <person name="Sabaneyeva E."/>
            <person name="Potekhin A."/>
            <person name="Serra V."/>
            <person name="Petroni G."/>
            <person name="Sassera D."/>
        </authorList>
    </citation>
    <scope>NUCLEOTIDE SEQUENCE [LARGE SCALE GENOMIC DNA]</scope>
    <source>
        <strain evidence="1 2">Sr 2-6</strain>
    </source>
</reference>
<organism evidence="1 2">
    <name type="scientific">Candidatus Megaera venefica</name>
    <dbReference type="NCBI Taxonomy" id="2055910"/>
    <lineage>
        <taxon>Bacteria</taxon>
        <taxon>Pseudomonadati</taxon>
        <taxon>Pseudomonadota</taxon>
        <taxon>Alphaproteobacteria</taxon>
        <taxon>Rickettsiales</taxon>
        <taxon>Rickettsiaceae</taxon>
        <taxon>Candidatus Megaera</taxon>
    </lineage>
</organism>
<evidence type="ECO:0000313" key="1">
    <source>
        <dbReference type="EMBL" id="MEA0970618.1"/>
    </source>
</evidence>
<name>A0ABU5NBR1_9RICK</name>
<comment type="caution">
    <text evidence="1">The sequence shown here is derived from an EMBL/GenBank/DDBJ whole genome shotgun (WGS) entry which is preliminary data.</text>
</comment>
<dbReference type="RefSeq" id="WP_322776521.1">
    <property type="nucleotide sequence ID" value="NZ_JARJFB010000031.1"/>
</dbReference>
<dbReference type="EMBL" id="JARJFB010000031">
    <property type="protein sequence ID" value="MEA0970618.1"/>
    <property type="molecule type" value="Genomic_DNA"/>
</dbReference>
<proteinExistence type="predicted"/>
<sequence>MLNLLVDIAINNVVNAKVKYIETSTGVKAPTVYFALKTFLKDGLISKDANNINAFVLNKEKLDYIVQLYQNKQNV</sequence>